<proteinExistence type="predicted"/>
<evidence type="ECO:0000256" key="4">
    <source>
        <dbReference type="ARBA" id="ARBA00023136"/>
    </source>
</evidence>
<dbReference type="EMBL" id="JAHOPC010000005">
    <property type="protein sequence ID" value="MBU8866775.1"/>
    <property type="molecule type" value="Genomic_DNA"/>
</dbReference>
<keyword evidence="8" id="KW-1185">Reference proteome</keyword>
<name>A0ABS6I4Y0_9MICC</name>
<dbReference type="PROSITE" id="PS50850">
    <property type="entry name" value="MFS"/>
    <property type="match status" value="1"/>
</dbReference>
<feature type="transmembrane region" description="Helical" evidence="5">
    <location>
        <begin position="134"/>
        <end position="157"/>
    </location>
</feature>
<dbReference type="InterPro" id="IPR005828">
    <property type="entry name" value="MFS_sugar_transport-like"/>
</dbReference>
<keyword evidence="4 5" id="KW-0472">Membrane</keyword>
<accession>A0ABS6I4Y0</accession>
<dbReference type="Proteomes" id="UP000824166">
    <property type="component" value="Unassembled WGS sequence"/>
</dbReference>
<evidence type="ECO:0000256" key="5">
    <source>
        <dbReference type="SAM" id="Phobius"/>
    </source>
</evidence>
<evidence type="ECO:0000256" key="1">
    <source>
        <dbReference type="ARBA" id="ARBA00004141"/>
    </source>
</evidence>
<feature type="transmembrane region" description="Helical" evidence="5">
    <location>
        <begin position="327"/>
        <end position="345"/>
    </location>
</feature>
<comment type="caution">
    <text evidence="7">The sequence shown here is derived from an EMBL/GenBank/DDBJ whole genome shotgun (WGS) entry which is preliminary data.</text>
</comment>
<organism evidence="7 8">
    <name type="scientific">Paenarthrobacter aromaticivorans</name>
    <dbReference type="NCBI Taxonomy" id="2849150"/>
    <lineage>
        <taxon>Bacteria</taxon>
        <taxon>Bacillati</taxon>
        <taxon>Actinomycetota</taxon>
        <taxon>Actinomycetes</taxon>
        <taxon>Micrococcales</taxon>
        <taxon>Micrococcaceae</taxon>
        <taxon>Paenarthrobacter</taxon>
    </lineage>
</organism>
<gene>
    <name evidence="7" type="ORF">KSW38_10785</name>
</gene>
<protein>
    <submittedName>
        <fullName evidence="7">MFS transporter</fullName>
    </submittedName>
</protein>
<feature type="transmembrane region" description="Helical" evidence="5">
    <location>
        <begin position="46"/>
        <end position="65"/>
    </location>
</feature>
<evidence type="ECO:0000256" key="2">
    <source>
        <dbReference type="ARBA" id="ARBA00022692"/>
    </source>
</evidence>
<evidence type="ECO:0000313" key="8">
    <source>
        <dbReference type="Proteomes" id="UP000824166"/>
    </source>
</evidence>
<evidence type="ECO:0000259" key="6">
    <source>
        <dbReference type="PROSITE" id="PS50850"/>
    </source>
</evidence>
<dbReference type="PANTHER" id="PTHR23508:SF10">
    <property type="entry name" value="CARBOXYLIC ACID TRANSPORTER PROTEIN HOMOLOG"/>
    <property type="match status" value="1"/>
</dbReference>
<feature type="transmembrane region" description="Helical" evidence="5">
    <location>
        <begin position="379"/>
        <end position="411"/>
    </location>
</feature>
<feature type="domain" description="Major facilitator superfamily (MFS) profile" evidence="6">
    <location>
        <begin position="10"/>
        <end position="415"/>
    </location>
</feature>
<keyword evidence="2 5" id="KW-0812">Transmembrane</keyword>
<reference evidence="7 8" key="1">
    <citation type="submission" date="2021-06" db="EMBL/GenBank/DDBJ databases">
        <authorList>
            <person name="Jeong J.W."/>
        </authorList>
    </citation>
    <scope>NUCLEOTIDE SEQUENCE [LARGE SCALE GENOMIC DNA]</scope>
    <source>
        <strain evidence="7 8">MMS21-TAE1-1</strain>
    </source>
</reference>
<feature type="transmembrane region" description="Helical" evidence="5">
    <location>
        <begin position="302"/>
        <end position="321"/>
    </location>
</feature>
<feature type="transmembrane region" description="Helical" evidence="5">
    <location>
        <begin position="234"/>
        <end position="253"/>
    </location>
</feature>
<keyword evidence="3 5" id="KW-1133">Transmembrane helix</keyword>
<dbReference type="Pfam" id="PF00083">
    <property type="entry name" value="Sugar_tr"/>
    <property type="match status" value="1"/>
</dbReference>
<feature type="transmembrane region" description="Helical" evidence="5">
    <location>
        <begin position="273"/>
        <end position="295"/>
    </location>
</feature>
<dbReference type="PANTHER" id="PTHR23508">
    <property type="entry name" value="CARBOXYLIC ACID TRANSPORTER PROTEIN HOMOLOG"/>
    <property type="match status" value="1"/>
</dbReference>
<feature type="transmembrane region" description="Helical" evidence="5">
    <location>
        <begin position="103"/>
        <end position="122"/>
    </location>
</feature>
<evidence type="ECO:0000256" key="3">
    <source>
        <dbReference type="ARBA" id="ARBA00022989"/>
    </source>
</evidence>
<dbReference type="InterPro" id="IPR020846">
    <property type="entry name" value="MFS_dom"/>
</dbReference>
<feature type="transmembrane region" description="Helical" evidence="5">
    <location>
        <begin position="77"/>
        <end position="97"/>
    </location>
</feature>
<evidence type="ECO:0000313" key="7">
    <source>
        <dbReference type="EMBL" id="MBU8866775.1"/>
    </source>
</evidence>
<feature type="transmembrane region" description="Helical" evidence="5">
    <location>
        <begin position="163"/>
        <end position="182"/>
    </location>
</feature>
<sequence>MPFGSVHVKICAVLFFAFAIEAWEMLMLTYVAGDLATSLQVGMTEVGIAISALFLGMIPGSLVWGPISDRIGRKATCAWSFAGYGVFTLLSCFAPNFETLSVARFLSGVLFSGVFTVTFPYFEELLPVKVRGKATVYLAAGWPIGILAALGTAALIGGHGWRWVIAVSALASLWGIVLYKVVPESPYWLARRGRNEDAHDVLDLLGARGISRGTIFTVSDGKKQSIWSLFKRKMGRITVIQVLINFTFSWGYWGLQSWMPTLLEGRGLSASSSFSFIALSAVLMIPGYMTASYLTGRFGRKWIFTIYVLAAAAGGFFFGTASTETEMYIGMFSLAFFALGAWGVWDTWMGELYPSALRGSGYGFGIFGQRVANTVAPSLVGFLLASAAGATSTILFINMFLFATVILGLFLPETEGSELE</sequence>
<comment type="subcellular location">
    <subcellularLocation>
        <location evidence="1">Membrane</location>
        <topology evidence="1">Multi-pass membrane protein</topology>
    </subcellularLocation>
</comment>